<organism evidence="4 5">
    <name type="scientific">Arthroderma benhamiae (strain ATCC MYA-4681 / CBS 112371)</name>
    <name type="common">Trichophyton mentagrophytes</name>
    <dbReference type="NCBI Taxonomy" id="663331"/>
    <lineage>
        <taxon>Eukaryota</taxon>
        <taxon>Fungi</taxon>
        <taxon>Dikarya</taxon>
        <taxon>Ascomycota</taxon>
        <taxon>Pezizomycotina</taxon>
        <taxon>Eurotiomycetes</taxon>
        <taxon>Eurotiomycetidae</taxon>
        <taxon>Onygenales</taxon>
        <taxon>Arthrodermataceae</taxon>
        <taxon>Trichophyton</taxon>
    </lineage>
</organism>
<dbReference type="AlphaFoldDB" id="D4AY44"/>
<feature type="region of interest" description="Disordered" evidence="1">
    <location>
        <begin position="54"/>
        <end position="85"/>
    </location>
</feature>
<keyword evidence="2" id="KW-0472">Membrane</keyword>
<keyword evidence="5" id="KW-1185">Reference proteome</keyword>
<dbReference type="HOGENOM" id="CLU_028286_7_1_1"/>
<dbReference type="GO" id="GO:0030170">
    <property type="term" value="F:pyridoxal phosphate binding"/>
    <property type="evidence" value="ECO:0007669"/>
    <property type="project" value="InterPro"/>
</dbReference>
<dbReference type="Pfam" id="PF03476">
    <property type="entry name" value="MOSC_N"/>
    <property type="match status" value="1"/>
</dbReference>
<dbReference type="GO" id="GO:0030151">
    <property type="term" value="F:molybdenum ion binding"/>
    <property type="evidence" value="ECO:0007669"/>
    <property type="project" value="InterPro"/>
</dbReference>
<dbReference type="RefSeq" id="XP_003012500.1">
    <property type="nucleotide sequence ID" value="XM_003012454.1"/>
</dbReference>
<evidence type="ECO:0000313" key="5">
    <source>
        <dbReference type="Proteomes" id="UP000008866"/>
    </source>
</evidence>
<feature type="compositionally biased region" description="Basic and acidic residues" evidence="1">
    <location>
        <begin position="55"/>
        <end position="70"/>
    </location>
</feature>
<evidence type="ECO:0000313" key="4">
    <source>
        <dbReference type="EMBL" id="EFE31860.1"/>
    </source>
</evidence>
<dbReference type="EMBL" id="ABSU01000018">
    <property type="protein sequence ID" value="EFE31860.1"/>
    <property type="molecule type" value="Genomic_DNA"/>
</dbReference>
<protein>
    <submittedName>
        <fullName evidence="4">MOSC domain protein</fullName>
    </submittedName>
</protein>
<dbReference type="InterPro" id="IPR005302">
    <property type="entry name" value="MoCF_Sase_C"/>
</dbReference>
<feature type="domain" description="MOSC" evidence="3">
    <location>
        <begin position="275"/>
        <end position="442"/>
    </location>
</feature>
<gene>
    <name evidence="4" type="ORF">ARB_01113</name>
</gene>
<evidence type="ECO:0000256" key="2">
    <source>
        <dbReference type="SAM" id="Phobius"/>
    </source>
</evidence>
<dbReference type="Proteomes" id="UP000008866">
    <property type="component" value="Unassembled WGS sequence"/>
</dbReference>
<dbReference type="KEGG" id="abe:ARB_01113"/>
<comment type="caution">
    <text evidence="4">The sequence shown here is derived from an EMBL/GenBank/DDBJ whole genome shotgun (WGS) entry which is preliminary data.</text>
</comment>
<evidence type="ECO:0000259" key="3">
    <source>
        <dbReference type="PROSITE" id="PS51340"/>
    </source>
</evidence>
<dbReference type="eggNOG" id="KOG2362">
    <property type="taxonomic scope" value="Eukaryota"/>
</dbReference>
<sequence>MLFLRGMMPRLNLPVPVAIALLYILFVFPVMGMAYYELRSRRARARTPKGCRKLGLHDGHSNLHDEHEYSPDGLKPGQKNNNEKPTPRIKALIAYPIKSCRGIEFNFTHFKDSGLAWDRRFCFAEYTDDDNSNDDGKSGHWDAKTLRNGTYSRLALIRPEIWLPDPSSPTYDKRLHSVKSDGVLLIFYPRDTSRLPPWTRLGIQLGLLESEEWFSIPLNPPAADSSEYPLEELRLFSIPTRATRYATHVPAALAEFLGSKKPLGLFRVHPEHVRVAVGNAPSERELGYVPDKAFSDEYPLQMQSMGSLREMHGRTKYAIPQLSVRRFRPNVVLEGVRAYEEDAWKMIRFVPGDGDKDEEKEDGDGVDVHVCCRTVRCKLPNVDPDTGERHAVEPDKTLRGTRVIDAGAKGGCLGMMLVPSRPGKPLTPILRYLSLPFLLNAN</sequence>
<feature type="transmembrane region" description="Helical" evidence="2">
    <location>
        <begin position="15"/>
        <end position="36"/>
    </location>
</feature>
<dbReference type="PROSITE" id="PS51340">
    <property type="entry name" value="MOSC"/>
    <property type="match status" value="1"/>
</dbReference>
<dbReference type="OMA" id="VYTACRT"/>
<dbReference type="SUPFAM" id="SSF141673">
    <property type="entry name" value="MOSC N-terminal domain-like"/>
    <property type="match status" value="1"/>
</dbReference>
<accession>D4AY44</accession>
<dbReference type="STRING" id="663331.D4AY44"/>
<proteinExistence type="predicted"/>
<keyword evidence="2" id="KW-0812">Transmembrane</keyword>
<keyword evidence="2" id="KW-1133">Transmembrane helix</keyword>
<name>D4AY44_ARTBC</name>
<dbReference type="InterPro" id="IPR005303">
    <property type="entry name" value="MOCOS_middle"/>
</dbReference>
<dbReference type="Pfam" id="PF03473">
    <property type="entry name" value="MOSC"/>
    <property type="match status" value="1"/>
</dbReference>
<reference evidence="5" key="1">
    <citation type="journal article" date="2011" name="Genome Biol.">
        <title>Comparative and functional genomics provide insights into the pathogenicity of dermatophytic fungi.</title>
        <authorList>
            <person name="Burmester A."/>
            <person name="Shelest E."/>
            <person name="Gloeckner G."/>
            <person name="Heddergott C."/>
            <person name="Schindler S."/>
            <person name="Staib P."/>
            <person name="Heidel A."/>
            <person name="Felder M."/>
            <person name="Petzold A."/>
            <person name="Szafranski K."/>
            <person name="Feuermann M."/>
            <person name="Pedruzzi I."/>
            <person name="Priebe S."/>
            <person name="Groth M."/>
            <person name="Winkler R."/>
            <person name="Li W."/>
            <person name="Kniemeyer O."/>
            <person name="Schroeckh V."/>
            <person name="Hertweck C."/>
            <person name="Hube B."/>
            <person name="White T.C."/>
            <person name="Platzer M."/>
            <person name="Guthke R."/>
            <person name="Heitman J."/>
            <person name="Woestemeyer J."/>
            <person name="Zipfel P.F."/>
            <person name="Monod M."/>
            <person name="Brakhage A.A."/>
        </authorList>
    </citation>
    <scope>NUCLEOTIDE SEQUENCE [LARGE SCALE GENOMIC DNA]</scope>
    <source>
        <strain evidence="5">ATCC MYA-4681 / CBS 112371</strain>
    </source>
</reference>
<evidence type="ECO:0000256" key="1">
    <source>
        <dbReference type="SAM" id="MobiDB-lite"/>
    </source>
</evidence>
<dbReference type="GO" id="GO:0003824">
    <property type="term" value="F:catalytic activity"/>
    <property type="evidence" value="ECO:0007669"/>
    <property type="project" value="InterPro"/>
</dbReference>
<dbReference type="GeneID" id="9520228"/>